<feature type="coiled-coil region" evidence="1">
    <location>
        <begin position="877"/>
        <end position="904"/>
    </location>
</feature>
<feature type="domain" description="CAP-Gly" evidence="3">
    <location>
        <begin position="241"/>
        <end position="283"/>
    </location>
</feature>
<evidence type="ECO:0000256" key="1">
    <source>
        <dbReference type="SAM" id="Coils"/>
    </source>
</evidence>
<evidence type="ECO:0000313" key="4">
    <source>
        <dbReference type="Ensembl" id="ENSSSCP00045017403.1"/>
    </source>
</evidence>
<accession>A0A8D1HDR1</accession>
<feature type="coiled-coil region" evidence="1">
    <location>
        <begin position="801"/>
        <end position="828"/>
    </location>
</feature>
<sequence>MQKPSGLKPPGRGGKHSSPMGRMSIGSTSVSAAATTTDTGSKEGSPLHKQNPGPPAAAAPAPEKPGAKVVEVGNEFLGDFVVGEHVWVNGVKPDVVQYLGETQFALGQWAGVVLGEPVVKNDGAVGGMRYFECPGLQGIFTRPSKLTWQPAAEGSDSDAHSVESLTAQNLSLHSGMTMPPLTSCVIPLQESVLNSSVKTGNESGSNLSDSGSVKQRGDKDLRLGDCVLVGGTTTGVVQYVGETDFAKGEWCGVELDEPLGKNDGAVAGTRYFQCPHKFGLFAPIHKVIRIGFPSTSPAKAKKTKRMAMGISALTHSPSSSSISSVRSVASSLGGQPSCSGLLTETSSSYARKNSGTTALQEALKEKQQHIEQLVAEWDLEQAKVMSHICKVEKEIALLKAQHEQYVAEGEEKLQRARLLVESVQKEREERWKEPITKGDLELTMVAEKSRVLQLEEELSLWHGEIKELQQCLLYSGPPPTDHPEAAEILQLWEWLLSANKEHQRESGLLWDKYKKALRAYQAEVEKLQKYMLEVVDLKAKGQQATSENMGLMDNWKSKLDSLALDHQKSLEDLEATLNSGPGAQQKEIGELKAVMEGIKMEHQLELGNLRAKHDFETAMHVKEKEGLWQKLQEAQEELAGLQQHWQAQLEVQASQHWLELQEAQDQCHDAELRVHELEKLDVEYRGQAQAIEFLKEQIALAEKMLDYELLQCLEAQSKQEAERLWEKLLVTENRLQAIESLCLSQHTNMIESNNISGEKIRMKEAVEGLQDKLNKRDKEVTALTSQTEMLRAQVSALEGKCRSGEKKVDAFQKEKRRLEAKLEAVSLKTHDASGQLVLISQKLLRKERSLNELWVLLLEANRHSLGPERDLSHVVHKAEWRIKEQKLKDDIRGLQEKLTRLDKEKSLSDQRRYSLIDQSSSSAAEVLRLQHQLMNTEDVLRNTLDQAQQVERLVEAMRSCPDKPQAIGNSGSANSIHQQDKAHKQEDKH</sequence>
<reference evidence="4" key="1">
    <citation type="submission" date="2025-08" db="UniProtKB">
        <authorList>
            <consortium name="Ensembl"/>
        </authorList>
    </citation>
    <scope>IDENTIFICATION</scope>
</reference>
<feature type="compositionally biased region" description="Basic and acidic residues" evidence="2">
    <location>
        <begin position="978"/>
        <end position="989"/>
    </location>
</feature>
<evidence type="ECO:0000259" key="3">
    <source>
        <dbReference type="PROSITE" id="PS50245"/>
    </source>
</evidence>
<protein>
    <recommendedName>
        <fullName evidence="3">CAP-Gly domain-containing protein</fullName>
    </recommendedName>
</protein>
<dbReference type="SUPFAM" id="SSF74924">
    <property type="entry name" value="Cap-Gly domain"/>
    <property type="match status" value="2"/>
</dbReference>
<dbReference type="Proteomes" id="UP000694728">
    <property type="component" value="Unplaced"/>
</dbReference>
<dbReference type="Ensembl" id="ENSSSCT00045025212.1">
    <property type="protein sequence ID" value="ENSSSCP00045017403.1"/>
    <property type="gene ID" value="ENSSSCG00045014801.1"/>
</dbReference>
<feature type="region of interest" description="Disordered" evidence="2">
    <location>
        <begin position="1"/>
        <end position="65"/>
    </location>
</feature>
<dbReference type="FunFam" id="2.30.30.190:FF:000001">
    <property type="entry name" value="Putative CAP-Gly domain-containing linker protein 1"/>
    <property type="match status" value="1"/>
</dbReference>
<dbReference type="InterPro" id="IPR036859">
    <property type="entry name" value="CAP-Gly_dom_sf"/>
</dbReference>
<keyword evidence="1" id="KW-0175">Coiled coil</keyword>
<feature type="compositionally biased region" description="Polar residues" evidence="2">
    <location>
        <begin position="967"/>
        <end position="977"/>
    </location>
</feature>
<organism evidence="4 5">
    <name type="scientific">Sus scrofa</name>
    <name type="common">Pig</name>
    <dbReference type="NCBI Taxonomy" id="9823"/>
    <lineage>
        <taxon>Eukaryota</taxon>
        <taxon>Metazoa</taxon>
        <taxon>Chordata</taxon>
        <taxon>Craniata</taxon>
        <taxon>Vertebrata</taxon>
        <taxon>Euteleostomi</taxon>
        <taxon>Mammalia</taxon>
        <taxon>Eutheria</taxon>
        <taxon>Laurasiatheria</taxon>
        <taxon>Artiodactyla</taxon>
        <taxon>Suina</taxon>
        <taxon>Suidae</taxon>
        <taxon>Sus</taxon>
    </lineage>
</organism>
<name>A0A8D1HDR1_PIG</name>
<proteinExistence type="predicted"/>
<dbReference type="PANTHER" id="PTHR18916">
    <property type="entry name" value="DYNACTIN 1-RELATED MICROTUBULE-BINDING"/>
    <property type="match status" value="1"/>
</dbReference>
<feature type="region of interest" description="Disordered" evidence="2">
    <location>
        <begin position="196"/>
        <end position="217"/>
    </location>
</feature>
<evidence type="ECO:0000256" key="2">
    <source>
        <dbReference type="SAM" id="MobiDB-lite"/>
    </source>
</evidence>
<feature type="domain" description="CAP-Gly" evidence="3">
    <location>
        <begin position="100"/>
        <end position="142"/>
    </location>
</feature>
<feature type="compositionally biased region" description="Polar residues" evidence="2">
    <location>
        <begin position="196"/>
        <end position="213"/>
    </location>
</feature>
<feature type="region of interest" description="Disordered" evidence="2">
    <location>
        <begin position="961"/>
        <end position="989"/>
    </location>
</feature>
<dbReference type="SMART" id="SM01052">
    <property type="entry name" value="CAP_GLY"/>
    <property type="match status" value="2"/>
</dbReference>
<feature type="compositionally biased region" description="Low complexity" evidence="2">
    <location>
        <begin position="24"/>
        <end position="39"/>
    </location>
</feature>
<dbReference type="PROSITE" id="PS00845">
    <property type="entry name" value="CAP_GLY_1"/>
    <property type="match status" value="1"/>
</dbReference>
<dbReference type="Gene3D" id="2.30.30.190">
    <property type="entry name" value="CAP Gly-rich-like domain"/>
    <property type="match status" value="2"/>
</dbReference>
<dbReference type="PANTHER" id="PTHR18916:SF10">
    <property type="entry name" value="CAP-GLY DOMAIN-CONTAINING LINKER PROTEIN 2"/>
    <property type="match status" value="1"/>
</dbReference>
<feature type="coiled-coil region" evidence="1">
    <location>
        <begin position="624"/>
        <end position="697"/>
    </location>
</feature>
<dbReference type="AlphaFoldDB" id="A0A8D1HDR1"/>
<dbReference type="PROSITE" id="PS50245">
    <property type="entry name" value="CAP_GLY_2"/>
    <property type="match status" value="2"/>
</dbReference>
<dbReference type="InterPro" id="IPR000938">
    <property type="entry name" value="CAP-Gly_domain"/>
</dbReference>
<evidence type="ECO:0000313" key="5">
    <source>
        <dbReference type="Proteomes" id="UP000694728"/>
    </source>
</evidence>
<dbReference type="Pfam" id="PF01302">
    <property type="entry name" value="CAP_GLY"/>
    <property type="match status" value="2"/>
</dbReference>